<dbReference type="OrthoDB" id="10457296at2759"/>
<dbReference type="EMBL" id="UYJE01008686">
    <property type="protein sequence ID" value="VDI66229.1"/>
    <property type="molecule type" value="Genomic_DNA"/>
</dbReference>
<accession>A0A8B6GNK9</accession>
<dbReference type="AlphaFoldDB" id="A0A8B6GNK9"/>
<evidence type="ECO:0000313" key="2">
    <source>
        <dbReference type="Proteomes" id="UP000596742"/>
    </source>
</evidence>
<keyword evidence="2" id="KW-1185">Reference proteome</keyword>
<protein>
    <submittedName>
        <fullName evidence="1">Uncharacterized protein</fullName>
    </submittedName>
</protein>
<sequence>MKGGKVFKKECAVKFDTGYWGTYFKEVHDHQKQLCNICSSASHVQCPNLICRGNDEQGHKKKKCKASKCDKCAGLPNQCYCPTEDDGSCPYKPCECVCGNCDEKYDECKCHCEGCGKLKEECKGSNEEEMDDDKVNEHDVENHPKIEAQVEVHPMMLTKESLVQTKRW</sequence>
<proteinExistence type="predicted"/>
<comment type="caution">
    <text evidence="1">The sequence shown here is derived from an EMBL/GenBank/DDBJ whole genome shotgun (WGS) entry which is preliminary data.</text>
</comment>
<name>A0A8B6GNK9_MYTGA</name>
<reference evidence="1" key="1">
    <citation type="submission" date="2018-11" db="EMBL/GenBank/DDBJ databases">
        <authorList>
            <person name="Alioto T."/>
            <person name="Alioto T."/>
        </authorList>
    </citation>
    <scope>NUCLEOTIDE SEQUENCE</scope>
</reference>
<dbReference type="Proteomes" id="UP000596742">
    <property type="component" value="Unassembled WGS sequence"/>
</dbReference>
<gene>
    <name evidence="1" type="ORF">MGAL_10B043013</name>
</gene>
<evidence type="ECO:0000313" key="1">
    <source>
        <dbReference type="EMBL" id="VDI66229.1"/>
    </source>
</evidence>
<organism evidence="1 2">
    <name type="scientific">Mytilus galloprovincialis</name>
    <name type="common">Mediterranean mussel</name>
    <dbReference type="NCBI Taxonomy" id="29158"/>
    <lineage>
        <taxon>Eukaryota</taxon>
        <taxon>Metazoa</taxon>
        <taxon>Spiralia</taxon>
        <taxon>Lophotrochozoa</taxon>
        <taxon>Mollusca</taxon>
        <taxon>Bivalvia</taxon>
        <taxon>Autobranchia</taxon>
        <taxon>Pteriomorphia</taxon>
        <taxon>Mytilida</taxon>
        <taxon>Mytiloidea</taxon>
        <taxon>Mytilidae</taxon>
        <taxon>Mytilinae</taxon>
        <taxon>Mytilus</taxon>
    </lineage>
</organism>